<evidence type="ECO:0000313" key="14">
    <source>
        <dbReference type="EMBL" id="MXV49763.1"/>
    </source>
</evidence>
<dbReference type="InterPro" id="IPR015876">
    <property type="entry name" value="Acyl-CoA_DS"/>
</dbReference>
<evidence type="ECO:0000256" key="11">
    <source>
        <dbReference type="ARBA" id="ARBA00023160"/>
    </source>
</evidence>
<evidence type="ECO:0000256" key="5">
    <source>
        <dbReference type="ARBA" id="ARBA00022832"/>
    </source>
</evidence>
<dbReference type="EMBL" id="WVHT01000001">
    <property type="protein sequence ID" value="MXV49763.1"/>
    <property type="molecule type" value="Genomic_DNA"/>
</dbReference>
<keyword evidence="7" id="KW-0560">Oxidoreductase</keyword>
<comment type="subcellular location">
    <subcellularLocation>
        <location evidence="1">Membrane</location>
        <topology evidence="1">Multi-pass membrane protein</topology>
    </subcellularLocation>
</comment>
<dbReference type="InterPro" id="IPR005804">
    <property type="entry name" value="FA_desaturase_dom"/>
</dbReference>
<keyword evidence="6 12" id="KW-1133">Transmembrane helix</keyword>
<keyword evidence="3" id="KW-0444">Lipid biosynthesis</keyword>
<protein>
    <submittedName>
        <fullName evidence="14">Acyl-CoA desaturase</fullName>
    </submittedName>
</protein>
<evidence type="ECO:0000259" key="13">
    <source>
        <dbReference type="Pfam" id="PF00487"/>
    </source>
</evidence>
<evidence type="ECO:0000256" key="7">
    <source>
        <dbReference type="ARBA" id="ARBA00023002"/>
    </source>
</evidence>
<dbReference type="GO" id="GO:0006633">
    <property type="term" value="P:fatty acid biosynthetic process"/>
    <property type="evidence" value="ECO:0007669"/>
    <property type="project" value="UniProtKB-KW"/>
</dbReference>
<reference evidence="14 15" key="1">
    <citation type="submission" date="2019-11" db="EMBL/GenBank/DDBJ databases">
        <title>Pedobacter sp. HMF7647 Genome sequencing and assembly.</title>
        <authorList>
            <person name="Kang H."/>
            <person name="Kim H."/>
            <person name="Joh K."/>
        </authorList>
    </citation>
    <scope>NUCLEOTIDE SEQUENCE [LARGE SCALE GENOMIC DNA]</scope>
    <source>
        <strain evidence="14 15">HMF7647</strain>
    </source>
</reference>
<keyword evidence="4 12" id="KW-0812">Transmembrane</keyword>
<sequence length="241" mass="28635">MLLLTFIVCHWYASLFFQSFFHHRYAAHGLFTMSKAWEKAFHICCFVTQGSSYISAKTYGLMHRLHHAHTDTEHDPHSPHYTTNVFMLLWKTRNSYNDIYVGRTDIEQKYYKDLPEWDTFDKLVHNWQSRVLWAVVYVAIYVALATQWWMYLFLPLSLAMGALQGLAVNWWAHKFGYENFDTGNTSKNILPIDLLFVGEAYHNNHHKYPARANNAIRWFEFDATYFIIKIMNYLGVVKLKR</sequence>
<gene>
    <name evidence="14" type="ORF">GS399_02180</name>
</gene>
<keyword evidence="15" id="KW-1185">Reference proteome</keyword>
<keyword evidence="5" id="KW-0276">Fatty acid metabolism</keyword>
<evidence type="ECO:0000256" key="6">
    <source>
        <dbReference type="ARBA" id="ARBA00022989"/>
    </source>
</evidence>
<dbReference type="PANTHER" id="PTHR11351:SF31">
    <property type="entry name" value="DESATURASE 1, ISOFORM A-RELATED"/>
    <property type="match status" value="1"/>
</dbReference>
<dbReference type="AlphaFoldDB" id="A0A7K1Y598"/>
<feature type="transmembrane region" description="Helical" evidence="12">
    <location>
        <begin position="131"/>
        <end position="150"/>
    </location>
</feature>
<feature type="domain" description="Fatty acid desaturase" evidence="13">
    <location>
        <begin position="5"/>
        <end position="222"/>
    </location>
</feature>
<dbReference type="GO" id="GO:0016020">
    <property type="term" value="C:membrane"/>
    <property type="evidence" value="ECO:0007669"/>
    <property type="project" value="UniProtKB-SubCell"/>
</dbReference>
<dbReference type="GO" id="GO:0016717">
    <property type="term" value="F:oxidoreductase activity, acting on paired donors, with oxidation of a pair of donors resulting in the reduction of molecular oxygen to two molecules of water"/>
    <property type="evidence" value="ECO:0007669"/>
    <property type="project" value="InterPro"/>
</dbReference>
<comment type="similarity">
    <text evidence="2">Belongs to the fatty acid desaturase type 2 family.</text>
</comment>
<dbReference type="PANTHER" id="PTHR11351">
    <property type="entry name" value="ACYL-COA DESATURASE"/>
    <property type="match status" value="1"/>
</dbReference>
<accession>A0A7K1Y598</accession>
<name>A0A7K1Y598_9SPHI</name>
<evidence type="ECO:0000256" key="3">
    <source>
        <dbReference type="ARBA" id="ARBA00022516"/>
    </source>
</evidence>
<evidence type="ECO:0000256" key="2">
    <source>
        <dbReference type="ARBA" id="ARBA00008749"/>
    </source>
</evidence>
<organism evidence="14 15">
    <name type="scientific">Hufsiella arboris</name>
    <dbReference type="NCBI Taxonomy" id="2695275"/>
    <lineage>
        <taxon>Bacteria</taxon>
        <taxon>Pseudomonadati</taxon>
        <taxon>Bacteroidota</taxon>
        <taxon>Sphingobacteriia</taxon>
        <taxon>Sphingobacteriales</taxon>
        <taxon>Sphingobacteriaceae</taxon>
        <taxon>Hufsiella</taxon>
    </lineage>
</organism>
<keyword evidence="10 12" id="KW-0472">Membrane</keyword>
<evidence type="ECO:0000256" key="12">
    <source>
        <dbReference type="SAM" id="Phobius"/>
    </source>
</evidence>
<keyword evidence="9" id="KW-0443">Lipid metabolism</keyword>
<evidence type="ECO:0000256" key="4">
    <source>
        <dbReference type="ARBA" id="ARBA00022692"/>
    </source>
</evidence>
<evidence type="ECO:0000256" key="10">
    <source>
        <dbReference type="ARBA" id="ARBA00023136"/>
    </source>
</evidence>
<keyword evidence="8" id="KW-0408">Iron</keyword>
<evidence type="ECO:0000256" key="8">
    <source>
        <dbReference type="ARBA" id="ARBA00023004"/>
    </source>
</evidence>
<dbReference type="Proteomes" id="UP000466586">
    <property type="component" value="Unassembled WGS sequence"/>
</dbReference>
<proteinExistence type="inferred from homology"/>
<dbReference type="Pfam" id="PF00487">
    <property type="entry name" value="FA_desaturase"/>
    <property type="match status" value="1"/>
</dbReference>
<evidence type="ECO:0000256" key="1">
    <source>
        <dbReference type="ARBA" id="ARBA00004141"/>
    </source>
</evidence>
<dbReference type="CDD" id="cd03505">
    <property type="entry name" value="Delta9-FADS-like"/>
    <property type="match status" value="1"/>
</dbReference>
<comment type="caution">
    <text evidence="14">The sequence shown here is derived from an EMBL/GenBank/DDBJ whole genome shotgun (WGS) entry which is preliminary data.</text>
</comment>
<dbReference type="RefSeq" id="WP_160842930.1">
    <property type="nucleotide sequence ID" value="NZ_WVHT01000001.1"/>
</dbReference>
<evidence type="ECO:0000313" key="15">
    <source>
        <dbReference type="Proteomes" id="UP000466586"/>
    </source>
</evidence>
<evidence type="ECO:0000256" key="9">
    <source>
        <dbReference type="ARBA" id="ARBA00023098"/>
    </source>
</evidence>
<keyword evidence="11" id="KW-0275">Fatty acid biosynthesis</keyword>